<keyword evidence="2" id="KW-1185">Reference proteome</keyword>
<feature type="non-terminal residue" evidence="1">
    <location>
        <position position="1"/>
    </location>
</feature>
<gene>
    <name evidence="1" type="ORF">RPERSI_LOCUS14547</name>
</gene>
<comment type="caution">
    <text evidence="1">The sequence shown here is derived from an EMBL/GenBank/DDBJ whole genome shotgun (WGS) entry which is preliminary data.</text>
</comment>
<reference evidence="1" key="1">
    <citation type="submission" date="2021-06" db="EMBL/GenBank/DDBJ databases">
        <authorList>
            <person name="Kallberg Y."/>
            <person name="Tangrot J."/>
            <person name="Rosling A."/>
        </authorList>
    </citation>
    <scope>NUCLEOTIDE SEQUENCE</scope>
    <source>
        <strain evidence="1">MA461A</strain>
    </source>
</reference>
<evidence type="ECO:0000313" key="1">
    <source>
        <dbReference type="EMBL" id="CAG8754605.1"/>
    </source>
</evidence>
<accession>A0ACA9QJY3</accession>
<organism evidence="1 2">
    <name type="scientific">Racocetra persica</name>
    <dbReference type="NCBI Taxonomy" id="160502"/>
    <lineage>
        <taxon>Eukaryota</taxon>
        <taxon>Fungi</taxon>
        <taxon>Fungi incertae sedis</taxon>
        <taxon>Mucoromycota</taxon>
        <taxon>Glomeromycotina</taxon>
        <taxon>Glomeromycetes</taxon>
        <taxon>Diversisporales</taxon>
        <taxon>Gigasporaceae</taxon>
        <taxon>Racocetra</taxon>
    </lineage>
</organism>
<dbReference type="EMBL" id="CAJVQC010033683">
    <property type="protein sequence ID" value="CAG8754605.1"/>
    <property type="molecule type" value="Genomic_DNA"/>
</dbReference>
<name>A0ACA9QJY3_9GLOM</name>
<dbReference type="Proteomes" id="UP000789920">
    <property type="component" value="Unassembled WGS sequence"/>
</dbReference>
<sequence length="639" mass="71283">VVPVFASILTFITFSLTGGRLDAAVVFSSLALFNVLRKPIAFMPMVIAAVTDAYVAINRINEFLQADELSVLPGINPDEQYAIRVTDGEFIWETTDSVDDIFDTSTALTPADLAKNLENSQPLSPKSQLCNINVSIPRGKLIAIIGSVGSGKSSLLSALIGEMKRIKGEVLLGGNVGYCPQTAWIQNTTLRDNITFGLPFDEEKYRQVIKDCCLEPDLKVLPAGDLTEIGEKGINLSGGQKQRVSIARVVYYNADIVLLDDPLSAVDAHVGKYLFTNCIQGALAEKTRLLATHHLHYLPQVDYIICLEDGEVAEQGTYEELMKNGKTFSKLIAEYGKVESDDEIKEDKGPTLDDGKENKKDQTVILSNELMSTEEQYRGAVDSEIYLAYLRNAGGFLLILFIIFLLTMMQGTNIGILSGVAISYSGVNAAKRLHHSVIKRVLRAPARFFDTTPLGRIINRFSNDIDTCDSLLSESYRVFLTTFSDIIGLFILIVVVFVWFIVPLVPLIMLYYLTALYYRTSSRELKRIDSVLRSHLHAHFSQTLTGLPTIRAYREQERFLRNNETFLDIENRAYFLIICAQRWLGVRLGAIATIIMFFASLFAIIFRLNVAPSITGLVLSYALQITSFFNWCIKQFAEV</sequence>
<protein>
    <submittedName>
        <fullName evidence="1">1145_t:CDS:1</fullName>
    </submittedName>
</protein>
<proteinExistence type="predicted"/>
<feature type="non-terminal residue" evidence="1">
    <location>
        <position position="639"/>
    </location>
</feature>
<evidence type="ECO:0000313" key="2">
    <source>
        <dbReference type="Proteomes" id="UP000789920"/>
    </source>
</evidence>